<dbReference type="GO" id="GO:0022008">
    <property type="term" value="P:neurogenesis"/>
    <property type="evidence" value="ECO:0007669"/>
    <property type="project" value="TreeGrafter"/>
</dbReference>
<dbReference type="PANTHER" id="PTHR45774">
    <property type="entry name" value="BTB/POZ DOMAIN-CONTAINING"/>
    <property type="match status" value="1"/>
</dbReference>
<dbReference type="OrthoDB" id="6335872at2759"/>
<dbReference type="Proteomes" id="UP000507470">
    <property type="component" value="Unassembled WGS sequence"/>
</dbReference>
<gene>
    <name evidence="2" type="ORF">MCOR_37277</name>
</gene>
<dbReference type="PANTHER" id="PTHR45774:SF4">
    <property type="entry name" value="AXUNDEAD, ISOFORM F"/>
    <property type="match status" value="1"/>
</dbReference>
<dbReference type="InterPro" id="IPR012983">
    <property type="entry name" value="PHR"/>
</dbReference>
<dbReference type="AlphaFoldDB" id="A0A6J8D3T5"/>
<accession>A0A6J8D3T5</accession>
<sequence>MRKLIGSLLYLVRFPLIDKKYFANEIVHSGFLTLEEEVSVFSSHYGQKNQFFTESVRKLCYQKDYSVLRHSYVSSPWMLYKNKENNALKITVNKNIELKSVILYGPVGKVSCNDREIIIKILNDSGNEICNQTYESRNQRCNLQTVVLSDPIPLRLNECFTIIVNSVKFVAYYGNNCKPESKIDDIIVTYQKSPYCNTSTSTELGQIAGIEFNV</sequence>
<organism evidence="2 3">
    <name type="scientific">Mytilus coruscus</name>
    <name type="common">Sea mussel</name>
    <dbReference type="NCBI Taxonomy" id="42192"/>
    <lineage>
        <taxon>Eukaryota</taxon>
        <taxon>Metazoa</taxon>
        <taxon>Spiralia</taxon>
        <taxon>Lophotrochozoa</taxon>
        <taxon>Mollusca</taxon>
        <taxon>Bivalvia</taxon>
        <taxon>Autobranchia</taxon>
        <taxon>Pteriomorphia</taxon>
        <taxon>Mytilida</taxon>
        <taxon>Mytiloidea</taxon>
        <taxon>Mytilidae</taxon>
        <taxon>Mytilinae</taxon>
        <taxon>Mytilus</taxon>
    </lineage>
</organism>
<evidence type="ECO:0000259" key="1">
    <source>
        <dbReference type="Pfam" id="PF08005"/>
    </source>
</evidence>
<evidence type="ECO:0000313" key="2">
    <source>
        <dbReference type="EMBL" id="CAC5403378.1"/>
    </source>
</evidence>
<proteinExistence type="predicted"/>
<dbReference type="Pfam" id="PF08005">
    <property type="entry name" value="PHR"/>
    <property type="match status" value="1"/>
</dbReference>
<dbReference type="EMBL" id="CACVKT020006747">
    <property type="protein sequence ID" value="CAC5403378.1"/>
    <property type="molecule type" value="Genomic_DNA"/>
</dbReference>
<name>A0A6J8D3T5_MYTCO</name>
<evidence type="ECO:0000313" key="3">
    <source>
        <dbReference type="Proteomes" id="UP000507470"/>
    </source>
</evidence>
<dbReference type="Gene3D" id="2.60.120.820">
    <property type="entry name" value="PHR domain"/>
    <property type="match status" value="1"/>
</dbReference>
<protein>
    <recommendedName>
        <fullName evidence="1">PHR domain-containing protein</fullName>
    </recommendedName>
</protein>
<keyword evidence="3" id="KW-1185">Reference proteome</keyword>
<dbReference type="InterPro" id="IPR038648">
    <property type="entry name" value="PHR_sf"/>
</dbReference>
<reference evidence="2 3" key="1">
    <citation type="submission" date="2020-06" db="EMBL/GenBank/DDBJ databases">
        <authorList>
            <person name="Li R."/>
            <person name="Bekaert M."/>
        </authorList>
    </citation>
    <scope>NUCLEOTIDE SEQUENCE [LARGE SCALE GENOMIC DNA]</scope>
    <source>
        <strain evidence="3">wild</strain>
    </source>
</reference>
<feature type="domain" description="PHR" evidence="1">
    <location>
        <begin position="72"/>
        <end position="210"/>
    </location>
</feature>
<dbReference type="GO" id="GO:0005829">
    <property type="term" value="C:cytosol"/>
    <property type="evidence" value="ECO:0007669"/>
    <property type="project" value="TreeGrafter"/>
</dbReference>